<evidence type="ECO:0000313" key="3">
    <source>
        <dbReference type="Proteomes" id="UP000242015"/>
    </source>
</evidence>
<dbReference type="Proteomes" id="UP000242015">
    <property type="component" value="Unassembled WGS sequence"/>
</dbReference>
<evidence type="ECO:0000256" key="1">
    <source>
        <dbReference type="SAM" id="MobiDB-lite"/>
    </source>
</evidence>
<gene>
    <name evidence="2" type="ORF">B9Q04_18675</name>
</gene>
<sequence length="116" mass="12779">MQTGNETSGATARSQGAPPGTHDLVRVLEDLIGYTEDYDLEIQRLGWGDHPFQLVCRGHMSGITPDFLFEAMRNGWRILSIRVNPEKPLEVEMCVDIAPDYTSPATPQLGGGVHTK</sequence>
<accession>A0A2R6C4F3</accession>
<comment type="caution">
    <text evidence="2">The sequence shown here is derived from an EMBL/GenBank/DDBJ whole genome shotgun (WGS) entry which is preliminary data.</text>
</comment>
<proteinExistence type="predicted"/>
<protein>
    <submittedName>
        <fullName evidence="2">Uncharacterized protein</fullName>
    </submittedName>
</protein>
<organism evidence="2 3">
    <name type="scientific">Candidatus Marsarchaeota G2 archaeon BE_D</name>
    <dbReference type="NCBI Taxonomy" id="1978158"/>
    <lineage>
        <taxon>Archaea</taxon>
        <taxon>Candidatus Marsarchaeota</taxon>
        <taxon>Candidatus Marsarchaeota group 2</taxon>
    </lineage>
</organism>
<feature type="compositionally biased region" description="Polar residues" evidence="1">
    <location>
        <begin position="1"/>
        <end position="14"/>
    </location>
</feature>
<dbReference type="AlphaFoldDB" id="A0A2R6C4F3"/>
<dbReference type="EMBL" id="NEXF01000654">
    <property type="protein sequence ID" value="PSO05767.1"/>
    <property type="molecule type" value="Genomic_DNA"/>
</dbReference>
<name>A0A2R6C4F3_9ARCH</name>
<reference evidence="2 3" key="1">
    <citation type="submission" date="2017-04" db="EMBL/GenBank/DDBJ databases">
        <title>Novel microbial lineages endemic to geothermal iron-oxide mats fill important gaps in the evolutionary history of Archaea.</title>
        <authorList>
            <person name="Jay Z.J."/>
            <person name="Beam J.P."/>
            <person name="Dlakic M."/>
            <person name="Rusch D.B."/>
            <person name="Kozubal M.A."/>
            <person name="Inskeep W.P."/>
        </authorList>
    </citation>
    <scope>NUCLEOTIDE SEQUENCE [LARGE SCALE GENOMIC DNA]</scope>
    <source>
        <strain evidence="2">BE_D</strain>
    </source>
</reference>
<evidence type="ECO:0000313" key="2">
    <source>
        <dbReference type="EMBL" id="PSO05767.1"/>
    </source>
</evidence>
<feature type="region of interest" description="Disordered" evidence="1">
    <location>
        <begin position="1"/>
        <end position="21"/>
    </location>
</feature>